<name>K9VP22_9CYAN</name>
<proteinExistence type="predicted"/>
<sequence length="330" mass="36717">MSIFQGISKWARPDNQTFAAIVGAIAGAIATGVVTIVIAKLNPQPRPEIFIVSPDGKKLEIPASSLVPNDRAGSDTLSYNIKLSKSELDTIAPVTETLRELVPGLEQQNIIYADNKSQLEIVKQWLKDPNSGYPSLVQALKILLDNRQGIGNAVPLTIIQGKYLKGNPKNIPLTYDSDQLKQAYIESWKVKNSDSIFTKLDEIAPLNQSANKPDWSGKWNCNLDGRPAIIELTGNLDPNTCSVTDKGNLCTLIGSGNNVAGRLSDNGRAWQTLSVRPFFPERGERREYDHIIPLKLNNQPWLLLRHTWDKRYMSGYTIWEGRAFGIQCHR</sequence>
<dbReference type="Pfam" id="PF19469">
    <property type="entry name" value="DUF6006"/>
    <property type="match status" value="1"/>
</dbReference>
<dbReference type="HOGENOM" id="CLU_841555_0_0_3"/>
<dbReference type="KEGG" id="oni:Osc7112_5632"/>
<organism evidence="2 3">
    <name type="scientific">Phormidium nigroviride PCC 7112</name>
    <dbReference type="NCBI Taxonomy" id="179408"/>
    <lineage>
        <taxon>Bacteria</taxon>
        <taxon>Bacillati</taxon>
        <taxon>Cyanobacteriota</taxon>
        <taxon>Cyanophyceae</taxon>
        <taxon>Oscillatoriophycideae</taxon>
        <taxon>Oscillatoriales</taxon>
        <taxon>Oscillatoriaceae</taxon>
        <taxon>Phormidium</taxon>
    </lineage>
</organism>
<dbReference type="EMBL" id="CP003614">
    <property type="protein sequence ID" value="AFZ09848.1"/>
    <property type="molecule type" value="Genomic_DNA"/>
</dbReference>
<keyword evidence="1" id="KW-0472">Membrane</keyword>
<evidence type="ECO:0000313" key="2">
    <source>
        <dbReference type="EMBL" id="AFZ09848.1"/>
    </source>
</evidence>
<feature type="transmembrane region" description="Helical" evidence="1">
    <location>
        <begin position="18"/>
        <end position="39"/>
    </location>
</feature>
<keyword evidence="1" id="KW-0812">Transmembrane</keyword>
<evidence type="ECO:0000256" key="1">
    <source>
        <dbReference type="SAM" id="Phobius"/>
    </source>
</evidence>
<dbReference type="eggNOG" id="ENOG5031UR4">
    <property type="taxonomic scope" value="Bacteria"/>
</dbReference>
<dbReference type="InterPro" id="IPR046048">
    <property type="entry name" value="DUF6006"/>
</dbReference>
<keyword evidence="1" id="KW-1133">Transmembrane helix</keyword>
<evidence type="ECO:0000313" key="3">
    <source>
        <dbReference type="Proteomes" id="UP000010478"/>
    </source>
</evidence>
<dbReference type="Proteomes" id="UP000010478">
    <property type="component" value="Chromosome"/>
</dbReference>
<keyword evidence="3" id="KW-1185">Reference proteome</keyword>
<dbReference type="RefSeq" id="WP_015179053.1">
    <property type="nucleotide sequence ID" value="NC_019729.1"/>
</dbReference>
<accession>K9VP22</accession>
<dbReference type="OrthoDB" id="68992at2"/>
<gene>
    <name evidence="2" type="ORF">Osc7112_5632</name>
</gene>
<reference evidence="2 3" key="1">
    <citation type="submission" date="2012-05" db="EMBL/GenBank/DDBJ databases">
        <title>Finished chromosome of genome of Oscillatoria sp. PCC 7112.</title>
        <authorList>
            <consortium name="US DOE Joint Genome Institute"/>
            <person name="Gugger M."/>
            <person name="Coursin T."/>
            <person name="Rippka R."/>
            <person name="Tandeau De Marsac N."/>
            <person name="Huntemann M."/>
            <person name="Wei C.-L."/>
            <person name="Han J."/>
            <person name="Detter J.C."/>
            <person name="Han C."/>
            <person name="Tapia R."/>
            <person name="Davenport K."/>
            <person name="Daligault H."/>
            <person name="Erkkila T."/>
            <person name="Gu W."/>
            <person name="Munk A.C.C."/>
            <person name="Teshima H."/>
            <person name="Xu Y."/>
            <person name="Chain P."/>
            <person name="Chen A."/>
            <person name="Krypides N."/>
            <person name="Mavromatis K."/>
            <person name="Markowitz V."/>
            <person name="Szeto E."/>
            <person name="Ivanova N."/>
            <person name="Mikhailova N."/>
            <person name="Ovchinnikova G."/>
            <person name="Pagani I."/>
            <person name="Pati A."/>
            <person name="Goodwin L."/>
            <person name="Peters L."/>
            <person name="Pitluck S."/>
            <person name="Woyke T."/>
            <person name="Kerfeld C."/>
        </authorList>
    </citation>
    <scope>NUCLEOTIDE SEQUENCE [LARGE SCALE GENOMIC DNA]</scope>
    <source>
        <strain evidence="2 3">PCC 7112</strain>
    </source>
</reference>
<dbReference type="AlphaFoldDB" id="K9VP22"/>
<protein>
    <submittedName>
        <fullName evidence="2">Uncharacterized protein</fullName>
    </submittedName>
</protein>